<evidence type="ECO:0000313" key="2">
    <source>
        <dbReference type="Proteomes" id="UP001595799"/>
    </source>
</evidence>
<gene>
    <name evidence="1" type="ORF">ACFOW6_12565</name>
</gene>
<dbReference type="RefSeq" id="WP_382422724.1">
    <property type="nucleotide sequence ID" value="NZ_JBHSCW010000007.1"/>
</dbReference>
<comment type="caution">
    <text evidence="1">The sequence shown here is derived from an EMBL/GenBank/DDBJ whole genome shotgun (WGS) entry which is preliminary data.</text>
</comment>
<accession>A0ABV8UMV4</accession>
<keyword evidence="2" id="KW-1185">Reference proteome</keyword>
<evidence type="ECO:0000313" key="1">
    <source>
        <dbReference type="EMBL" id="MFC4352374.1"/>
    </source>
</evidence>
<proteinExistence type="predicted"/>
<name>A0ABV8UMV4_9PROT</name>
<protein>
    <submittedName>
        <fullName evidence="1">Uncharacterized protein</fullName>
    </submittedName>
</protein>
<organism evidence="1 2">
    <name type="scientific">Fodinicurvata halophila</name>
    <dbReference type="NCBI Taxonomy" id="1419723"/>
    <lineage>
        <taxon>Bacteria</taxon>
        <taxon>Pseudomonadati</taxon>
        <taxon>Pseudomonadota</taxon>
        <taxon>Alphaproteobacteria</taxon>
        <taxon>Rhodospirillales</taxon>
        <taxon>Rhodovibrionaceae</taxon>
        <taxon>Fodinicurvata</taxon>
    </lineage>
</organism>
<sequence>MSAIRWDSMTEETSEWSEFYAPDNIYALTEHRNYIEPENSDERLPNTYPSELREVFLRYSQLLNKKKGWDGYRGKPISTDSFYFSLILLQYVLGENQSVKAQVVPLSYGGVQIEWHSLKGDLEIEIERANRFRVYFEDVENEEVLEFEGTNNFTNVQALLSRL</sequence>
<dbReference type="Proteomes" id="UP001595799">
    <property type="component" value="Unassembled WGS sequence"/>
</dbReference>
<reference evidence="2" key="1">
    <citation type="journal article" date="2019" name="Int. J. Syst. Evol. Microbiol.">
        <title>The Global Catalogue of Microorganisms (GCM) 10K type strain sequencing project: providing services to taxonomists for standard genome sequencing and annotation.</title>
        <authorList>
            <consortium name="The Broad Institute Genomics Platform"/>
            <consortium name="The Broad Institute Genome Sequencing Center for Infectious Disease"/>
            <person name="Wu L."/>
            <person name="Ma J."/>
        </authorList>
    </citation>
    <scope>NUCLEOTIDE SEQUENCE [LARGE SCALE GENOMIC DNA]</scope>
    <source>
        <strain evidence="2">CECT 8472</strain>
    </source>
</reference>
<dbReference type="EMBL" id="JBHSCW010000007">
    <property type="protein sequence ID" value="MFC4352374.1"/>
    <property type="molecule type" value="Genomic_DNA"/>
</dbReference>